<dbReference type="Proteomes" id="UP000190140">
    <property type="component" value="Unassembled WGS sequence"/>
</dbReference>
<sequence>MKKKLLVLGLSFCMILFSNLSSFALQLNHEQQNENIITGVYNIDDSQSVISEALTFEEIVEMIAVDNNISLAEAEKQVIESFNKNNNFLFNKSSISPYNATYRTVSSSFTVTSEYKPSLKFYCQTSEGGYFWGIVKILNVGMDRNYKGLSKQFAGTVFTHLENAGRIFWIVNGDFFNNGTTTVNGGVEIKINESATINFGVSSSSNHYKYVYTQGYYNIR</sequence>
<reference evidence="2 3" key="1">
    <citation type="submission" date="2017-03" db="EMBL/GenBank/DDBJ databases">
        <title>Genome sequence of Clostridium thermoalcaliphilum DSM 7309.</title>
        <authorList>
            <person name="Poehlein A."/>
            <person name="Daniel R."/>
        </authorList>
    </citation>
    <scope>NUCLEOTIDE SEQUENCE [LARGE SCALE GENOMIC DNA]</scope>
    <source>
        <strain evidence="2 3">DSM 7309</strain>
    </source>
</reference>
<dbReference type="EMBL" id="MZGW01000003">
    <property type="protein sequence ID" value="OPJ56084.1"/>
    <property type="molecule type" value="Genomic_DNA"/>
</dbReference>
<keyword evidence="3" id="KW-1185">Reference proteome</keyword>
<evidence type="ECO:0000313" key="2">
    <source>
        <dbReference type="EMBL" id="OPJ56084.1"/>
    </source>
</evidence>
<feature type="chain" id="PRO_5039670306" evidence="1">
    <location>
        <begin position="25"/>
        <end position="220"/>
    </location>
</feature>
<feature type="signal peptide" evidence="1">
    <location>
        <begin position="1"/>
        <end position="24"/>
    </location>
</feature>
<accession>A0A1V4I859</accession>
<name>A0A1V4I859_9FIRM</name>
<gene>
    <name evidence="2" type="ORF">CLOTH_12620</name>
</gene>
<dbReference type="RefSeq" id="WP_079412219.1">
    <property type="nucleotide sequence ID" value="NZ_MZGW01000003.1"/>
</dbReference>
<protein>
    <submittedName>
        <fullName evidence="2">Uncharacterized protein</fullName>
    </submittedName>
</protein>
<evidence type="ECO:0000256" key="1">
    <source>
        <dbReference type="SAM" id="SignalP"/>
    </source>
</evidence>
<proteinExistence type="predicted"/>
<dbReference type="AlphaFoldDB" id="A0A1V4I859"/>
<evidence type="ECO:0000313" key="3">
    <source>
        <dbReference type="Proteomes" id="UP000190140"/>
    </source>
</evidence>
<keyword evidence="1" id="KW-0732">Signal</keyword>
<comment type="caution">
    <text evidence="2">The sequence shown here is derived from an EMBL/GenBank/DDBJ whole genome shotgun (WGS) entry which is preliminary data.</text>
</comment>
<dbReference type="OrthoDB" id="2680625at2"/>
<organism evidence="2 3">
    <name type="scientific">Alkalithermobacter paradoxus</name>
    <dbReference type="NCBI Taxonomy" id="29349"/>
    <lineage>
        <taxon>Bacteria</taxon>
        <taxon>Bacillati</taxon>
        <taxon>Bacillota</taxon>
        <taxon>Clostridia</taxon>
        <taxon>Peptostreptococcales</taxon>
        <taxon>Tepidibacteraceae</taxon>
        <taxon>Alkalithermobacter</taxon>
    </lineage>
</organism>